<gene>
    <name evidence="2" type="ORF">JI751_11425</name>
</gene>
<proteinExistence type="predicted"/>
<dbReference type="Pfam" id="PF21962">
    <property type="entry name" value="DUF6924"/>
    <property type="match status" value="1"/>
</dbReference>
<organism evidence="2 3">
    <name type="scientific">Nocardioides baculatus</name>
    <dbReference type="NCBI Taxonomy" id="2801337"/>
    <lineage>
        <taxon>Bacteria</taxon>
        <taxon>Bacillati</taxon>
        <taxon>Actinomycetota</taxon>
        <taxon>Actinomycetes</taxon>
        <taxon>Propionibacteriales</taxon>
        <taxon>Nocardioidaceae</taxon>
        <taxon>Nocardioides</taxon>
    </lineage>
</organism>
<evidence type="ECO:0000313" key="2">
    <source>
        <dbReference type="EMBL" id="MBL0748220.1"/>
    </source>
</evidence>
<protein>
    <recommendedName>
        <fullName evidence="1">DUF6924 domain-containing protein</fullName>
    </recommendedName>
</protein>
<evidence type="ECO:0000259" key="1">
    <source>
        <dbReference type="Pfam" id="PF21962"/>
    </source>
</evidence>
<feature type="domain" description="DUF6924" evidence="1">
    <location>
        <begin position="15"/>
        <end position="160"/>
    </location>
</feature>
<dbReference type="InterPro" id="IPR053832">
    <property type="entry name" value="DUF6924"/>
</dbReference>
<accession>A0ABS1L9B5</accession>
<dbReference type="Proteomes" id="UP000636918">
    <property type="component" value="Unassembled WGS sequence"/>
</dbReference>
<reference evidence="2 3" key="1">
    <citation type="submission" date="2021-01" db="EMBL/GenBank/DDBJ databases">
        <title>Genome seq and assembly of Nocardiodes sp. G10.</title>
        <authorList>
            <person name="Chhetri G."/>
        </authorList>
    </citation>
    <scope>NUCLEOTIDE SEQUENCE [LARGE SCALE GENOMIC DNA]</scope>
    <source>
        <strain evidence="2 3">G10</strain>
    </source>
</reference>
<name>A0ABS1L9B5_9ACTN</name>
<evidence type="ECO:0000313" key="3">
    <source>
        <dbReference type="Proteomes" id="UP000636918"/>
    </source>
</evidence>
<dbReference type="EMBL" id="JAERSG010000003">
    <property type="protein sequence ID" value="MBL0748220.1"/>
    <property type="molecule type" value="Genomic_DNA"/>
</dbReference>
<dbReference type="RefSeq" id="WP_201936313.1">
    <property type="nucleotide sequence ID" value="NZ_JAERSG010000003.1"/>
</dbReference>
<comment type="caution">
    <text evidence="2">The sequence shown here is derived from an EMBL/GenBank/DDBJ whole genome shotgun (WGS) entry which is preliminary data.</text>
</comment>
<keyword evidence="3" id="KW-1185">Reference proteome</keyword>
<sequence length="162" mass="17092">MDISDLIDAMEDELTPLVRIDFTDDAAWAAVVRAVRTPVTYPGEEPIEPDVVVVDDRAYDGVTPTALGEQAVQEGGGLGYALLADARSMAEAAGGGEVTVAYVDLSVEDEEDAELLDSFPGNTFRCVTGEIASIEVNLNLANLDFSDFASAVQGDGVYRGAE</sequence>